<dbReference type="EMBL" id="CP011125">
    <property type="protein sequence ID" value="AKF07203.1"/>
    <property type="molecule type" value="Genomic_DNA"/>
</dbReference>
<dbReference type="STRING" id="927083.DB32_004352"/>
<evidence type="ECO:0000256" key="2">
    <source>
        <dbReference type="SAM" id="Phobius"/>
    </source>
</evidence>
<organism evidence="3 4">
    <name type="scientific">Sandaracinus amylolyticus</name>
    <dbReference type="NCBI Taxonomy" id="927083"/>
    <lineage>
        <taxon>Bacteria</taxon>
        <taxon>Pseudomonadati</taxon>
        <taxon>Myxococcota</taxon>
        <taxon>Polyangia</taxon>
        <taxon>Polyangiales</taxon>
        <taxon>Sandaracinaceae</taxon>
        <taxon>Sandaracinus</taxon>
    </lineage>
</organism>
<dbReference type="Gene3D" id="1.25.40.10">
    <property type="entry name" value="Tetratricopeptide repeat domain"/>
    <property type="match status" value="1"/>
</dbReference>
<reference evidence="3 4" key="1">
    <citation type="submission" date="2015-03" db="EMBL/GenBank/DDBJ databases">
        <title>Genome assembly of Sandaracinus amylolyticus DSM 53668.</title>
        <authorList>
            <person name="Sharma G."/>
            <person name="Subramanian S."/>
        </authorList>
    </citation>
    <scope>NUCLEOTIDE SEQUENCE [LARGE SCALE GENOMIC DNA]</scope>
    <source>
        <strain evidence="3 4">DSM 53668</strain>
    </source>
</reference>
<evidence type="ECO:0008006" key="5">
    <source>
        <dbReference type="Google" id="ProtNLM"/>
    </source>
</evidence>
<evidence type="ECO:0000313" key="3">
    <source>
        <dbReference type="EMBL" id="AKF07203.1"/>
    </source>
</evidence>
<dbReference type="InterPro" id="IPR011990">
    <property type="entry name" value="TPR-like_helical_dom_sf"/>
</dbReference>
<dbReference type="KEGG" id="samy:DB32_004352"/>
<protein>
    <recommendedName>
        <fullName evidence="5">Tetratricopeptide repeat protein</fullName>
    </recommendedName>
</protein>
<feature type="transmembrane region" description="Helical" evidence="2">
    <location>
        <begin position="221"/>
        <end position="246"/>
    </location>
</feature>
<evidence type="ECO:0000256" key="1">
    <source>
        <dbReference type="SAM" id="MobiDB-lite"/>
    </source>
</evidence>
<keyword evidence="2" id="KW-1133">Transmembrane helix</keyword>
<dbReference type="Proteomes" id="UP000034883">
    <property type="component" value="Chromosome"/>
</dbReference>
<gene>
    <name evidence="3" type="ORF">DB32_004352</name>
</gene>
<sequence length="269" mass="28019">MPHPKRAVAMCTIVLATSAVWEVPARAQDGEATRLFEEGVALREAGDSVGAIERLRRAHALDPGDRTAYNLAAALVDRGDFVEAQRLLRRVVARQRDLLVADAARELLASVDAQVASVQLRIASLQPTHALFVDGAATDPGAGAREISLDPGRHRLEVRDDRGVVLARTDVELREGERRAVVLHPVASARASSSAARADANGARERSATSPQEPASGGDDAWVWVGVGAGIAAAVAIGVAIAVLALGGQSGGTAQPSDLPPVIVRGRDG</sequence>
<keyword evidence="2" id="KW-0472">Membrane</keyword>
<dbReference type="RefSeq" id="WP_053234488.1">
    <property type="nucleotide sequence ID" value="NZ_CP011125.1"/>
</dbReference>
<feature type="compositionally biased region" description="Low complexity" evidence="1">
    <location>
        <begin position="192"/>
        <end position="201"/>
    </location>
</feature>
<evidence type="ECO:0000313" key="4">
    <source>
        <dbReference type="Proteomes" id="UP000034883"/>
    </source>
</evidence>
<keyword evidence="4" id="KW-1185">Reference proteome</keyword>
<dbReference type="AlphaFoldDB" id="A0A0F6YIM1"/>
<dbReference type="SUPFAM" id="SSF48452">
    <property type="entry name" value="TPR-like"/>
    <property type="match status" value="1"/>
</dbReference>
<proteinExistence type="predicted"/>
<name>A0A0F6YIM1_9BACT</name>
<keyword evidence="2" id="KW-0812">Transmembrane</keyword>
<feature type="region of interest" description="Disordered" evidence="1">
    <location>
        <begin position="192"/>
        <end position="218"/>
    </location>
</feature>
<dbReference type="Pfam" id="PF14559">
    <property type="entry name" value="TPR_19"/>
    <property type="match status" value="1"/>
</dbReference>
<accession>A0A0F6YIM1</accession>